<accession>A0ABN0VN22</accession>
<keyword evidence="9 11" id="KW-0472">Membrane</keyword>
<dbReference type="NCBIfam" id="TIGR01711">
    <property type="entry name" value="gspJ"/>
    <property type="match status" value="1"/>
</dbReference>
<dbReference type="PANTHER" id="PTHR39583:SF2">
    <property type="entry name" value="TYPE II SECRETION SYSTEM PROTEIN J"/>
    <property type="match status" value="1"/>
</dbReference>
<evidence type="ECO:0000256" key="8">
    <source>
        <dbReference type="ARBA" id="ARBA00022989"/>
    </source>
</evidence>
<feature type="region of interest" description="Disordered" evidence="10">
    <location>
        <begin position="221"/>
        <end position="288"/>
    </location>
</feature>
<protein>
    <recommendedName>
        <fullName evidence="3">Type II secretion system protein J</fullName>
    </recommendedName>
</protein>
<keyword evidence="4" id="KW-1003">Cell membrane</keyword>
<feature type="compositionally biased region" description="Low complexity" evidence="10">
    <location>
        <begin position="223"/>
        <end position="256"/>
    </location>
</feature>
<keyword evidence="6" id="KW-0997">Cell inner membrane</keyword>
<feature type="compositionally biased region" description="Polar residues" evidence="10">
    <location>
        <begin position="258"/>
        <end position="274"/>
    </location>
</feature>
<evidence type="ECO:0000256" key="7">
    <source>
        <dbReference type="ARBA" id="ARBA00022692"/>
    </source>
</evidence>
<dbReference type="NCBIfam" id="TIGR02532">
    <property type="entry name" value="IV_pilin_GFxxxE"/>
    <property type="match status" value="1"/>
</dbReference>
<dbReference type="InterPro" id="IPR010055">
    <property type="entry name" value="T2SS_protein-GspJ"/>
</dbReference>
<evidence type="ECO:0000256" key="4">
    <source>
        <dbReference type="ARBA" id="ARBA00022475"/>
    </source>
</evidence>
<organism evidence="12 13">
    <name type="scientific">Psychrobacter aestuarii</name>
    <dbReference type="NCBI Taxonomy" id="556327"/>
    <lineage>
        <taxon>Bacteria</taxon>
        <taxon>Pseudomonadati</taxon>
        <taxon>Pseudomonadota</taxon>
        <taxon>Gammaproteobacteria</taxon>
        <taxon>Moraxellales</taxon>
        <taxon>Moraxellaceae</taxon>
        <taxon>Psychrobacter</taxon>
    </lineage>
</organism>
<evidence type="ECO:0000256" key="5">
    <source>
        <dbReference type="ARBA" id="ARBA00022481"/>
    </source>
</evidence>
<evidence type="ECO:0000256" key="1">
    <source>
        <dbReference type="ARBA" id="ARBA00004377"/>
    </source>
</evidence>
<name>A0ABN0VN22_9GAMM</name>
<evidence type="ECO:0000256" key="6">
    <source>
        <dbReference type="ARBA" id="ARBA00022519"/>
    </source>
</evidence>
<evidence type="ECO:0000313" key="13">
    <source>
        <dbReference type="Proteomes" id="UP001501787"/>
    </source>
</evidence>
<evidence type="ECO:0000256" key="11">
    <source>
        <dbReference type="SAM" id="Phobius"/>
    </source>
</evidence>
<evidence type="ECO:0000256" key="10">
    <source>
        <dbReference type="SAM" id="MobiDB-lite"/>
    </source>
</evidence>
<evidence type="ECO:0000256" key="9">
    <source>
        <dbReference type="ARBA" id="ARBA00023136"/>
    </source>
</evidence>
<dbReference type="InterPro" id="IPR051621">
    <property type="entry name" value="T2SS_protein_J"/>
</dbReference>
<dbReference type="SUPFAM" id="SSF54523">
    <property type="entry name" value="Pili subunits"/>
    <property type="match status" value="1"/>
</dbReference>
<feature type="transmembrane region" description="Helical" evidence="11">
    <location>
        <begin position="12"/>
        <end position="30"/>
    </location>
</feature>
<dbReference type="Pfam" id="PF11612">
    <property type="entry name" value="T2SSJ"/>
    <property type="match status" value="1"/>
</dbReference>
<dbReference type="PROSITE" id="PS00409">
    <property type="entry name" value="PROKAR_NTER_METHYL"/>
    <property type="match status" value="1"/>
</dbReference>
<evidence type="ECO:0000256" key="3">
    <source>
        <dbReference type="ARBA" id="ARBA00021539"/>
    </source>
</evidence>
<keyword evidence="8 11" id="KW-1133">Transmembrane helix</keyword>
<comment type="subcellular location">
    <subcellularLocation>
        <location evidence="1">Cell inner membrane</location>
        <topology evidence="1">Single-pass membrane protein</topology>
    </subcellularLocation>
</comment>
<dbReference type="InterPro" id="IPR045584">
    <property type="entry name" value="Pilin-like"/>
</dbReference>
<dbReference type="PANTHER" id="PTHR39583">
    <property type="entry name" value="TYPE II SECRETION SYSTEM PROTEIN J-RELATED"/>
    <property type="match status" value="1"/>
</dbReference>
<keyword evidence="5" id="KW-0488">Methylation</keyword>
<dbReference type="Pfam" id="PF07963">
    <property type="entry name" value="N_methyl"/>
    <property type="match status" value="1"/>
</dbReference>
<comment type="caution">
    <text evidence="12">The sequence shown here is derived from an EMBL/GenBank/DDBJ whole genome shotgun (WGS) entry which is preliminary data.</text>
</comment>
<evidence type="ECO:0000256" key="2">
    <source>
        <dbReference type="ARBA" id="ARBA00011084"/>
    </source>
</evidence>
<dbReference type="InterPro" id="IPR012902">
    <property type="entry name" value="N_methyl_site"/>
</dbReference>
<dbReference type="Proteomes" id="UP001501787">
    <property type="component" value="Unassembled WGS sequence"/>
</dbReference>
<comment type="similarity">
    <text evidence="2">Belongs to the GSP J family.</text>
</comment>
<dbReference type="Gene3D" id="3.10.610.10">
    <property type="entry name" value="GSPII I/J protein-like"/>
    <property type="match status" value="1"/>
</dbReference>
<dbReference type="EMBL" id="BAAAFR010000001">
    <property type="protein sequence ID" value="GAA0312417.1"/>
    <property type="molecule type" value="Genomic_DNA"/>
</dbReference>
<reference evidence="12 13" key="1">
    <citation type="journal article" date="2019" name="Int. J. Syst. Evol. Microbiol.">
        <title>The Global Catalogue of Microorganisms (GCM) 10K type strain sequencing project: providing services to taxonomists for standard genome sequencing and annotation.</title>
        <authorList>
            <consortium name="The Broad Institute Genomics Platform"/>
            <consortium name="The Broad Institute Genome Sequencing Center for Infectious Disease"/>
            <person name="Wu L."/>
            <person name="Ma J."/>
        </authorList>
    </citation>
    <scope>NUCLEOTIDE SEQUENCE [LARGE SCALE GENOMIC DNA]</scope>
    <source>
        <strain evidence="12 13">JCM 16343</strain>
    </source>
</reference>
<evidence type="ECO:0000313" key="12">
    <source>
        <dbReference type="EMBL" id="GAA0312417.1"/>
    </source>
</evidence>
<sequence>MRQQRGFTLLELLVAMVIFSMLAVAGWQVFDGVSKARERAQVQADILAAVQYSHLQMQQDMAQLVPYPALTAEDTLTSSTPDPAKQIAPMPFLTLNTTRVEFIRFADPDPRYRSSPTLQRVAYAFEDNRLVRHQYVSLDTNNNVSIDSVLLSAVSEGRWQAYVPEASERFPDESTANTAQDDNNNERILLPQGIGVSFTYQNLPLTWRWALAPQPVQVPKIVSNTPNANGSNGNSGNGKNNAGNNNPSGAPNSGTNGTSGTNPAPPATNSTDNTGGIVREQNAQGAGL</sequence>
<keyword evidence="7 11" id="KW-0812">Transmembrane</keyword>
<proteinExistence type="inferred from homology"/>
<dbReference type="RefSeq" id="WP_201503788.1">
    <property type="nucleotide sequence ID" value="NZ_BAAAFR010000001.1"/>
</dbReference>
<keyword evidence="13" id="KW-1185">Reference proteome</keyword>
<gene>
    <name evidence="12" type="ORF">GCM10009129_07190</name>
</gene>